<organism evidence="2 3">
    <name type="scientific">Halobacillus naozhouensis</name>
    <dbReference type="NCBI Taxonomy" id="554880"/>
    <lineage>
        <taxon>Bacteria</taxon>
        <taxon>Bacillati</taxon>
        <taxon>Bacillota</taxon>
        <taxon>Bacilli</taxon>
        <taxon>Bacillales</taxon>
        <taxon>Bacillaceae</taxon>
        <taxon>Halobacillus</taxon>
    </lineage>
</organism>
<evidence type="ECO:0008006" key="4">
    <source>
        <dbReference type="Google" id="ProtNLM"/>
    </source>
</evidence>
<keyword evidence="1" id="KW-1133">Transmembrane helix</keyword>
<name>A0ABY8IWN0_9BACI</name>
<evidence type="ECO:0000313" key="2">
    <source>
        <dbReference type="EMBL" id="WFT73614.1"/>
    </source>
</evidence>
<dbReference type="Proteomes" id="UP001221597">
    <property type="component" value="Chromosome"/>
</dbReference>
<accession>A0ABY8IWN0</accession>
<sequence>MNNRYITMLAGGIVGVGIVSLIVGAIQWGLLIGLGFGISIAEWLKRRRDAEGVVESDERVEFSYRKFLVAVFGLSNFLLFIYLFVRDQFLNQELIEVRYIFYYLLATFAVCIFIGPAIIKKK</sequence>
<evidence type="ECO:0000313" key="3">
    <source>
        <dbReference type="Proteomes" id="UP001221597"/>
    </source>
</evidence>
<evidence type="ECO:0000256" key="1">
    <source>
        <dbReference type="SAM" id="Phobius"/>
    </source>
</evidence>
<keyword evidence="1" id="KW-0812">Transmembrane</keyword>
<protein>
    <recommendedName>
        <fullName evidence="4">DUF2178 domain-containing protein</fullName>
    </recommendedName>
</protein>
<dbReference type="EMBL" id="CP121671">
    <property type="protein sequence ID" value="WFT73614.1"/>
    <property type="molecule type" value="Genomic_DNA"/>
</dbReference>
<feature type="transmembrane region" description="Helical" evidence="1">
    <location>
        <begin position="67"/>
        <end position="85"/>
    </location>
</feature>
<proteinExistence type="predicted"/>
<reference evidence="2 3" key="1">
    <citation type="submission" date="2023-04" db="EMBL/GenBank/DDBJ databases">
        <title>Genome sequence of Halobacillus naozhouensis KACC 21980.</title>
        <authorList>
            <person name="Kim S."/>
            <person name="Heo J."/>
            <person name="Kwon S.-W."/>
        </authorList>
    </citation>
    <scope>NUCLEOTIDE SEQUENCE [LARGE SCALE GENOMIC DNA]</scope>
    <source>
        <strain evidence="2 3">KCTC 13234</strain>
    </source>
</reference>
<dbReference type="RefSeq" id="WP_283075622.1">
    <property type="nucleotide sequence ID" value="NZ_CP121671.1"/>
</dbReference>
<keyword evidence="1" id="KW-0472">Membrane</keyword>
<gene>
    <name evidence="2" type="ORF">P9989_14700</name>
</gene>
<feature type="transmembrane region" description="Helical" evidence="1">
    <location>
        <begin position="100"/>
        <end position="119"/>
    </location>
</feature>
<keyword evidence="3" id="KW-1185">Reference proteome</keyword>
<feature type="transmembrane region" description="Helical" evidence="1">
    <location>
        <begin position="6"/>
        <end position="38"/>
    </location>
</feature>